<reference evidence="1 2" key="1">
    <citation type="submission" date="2014-04" db="EMBL/GenBank/DDBJ databases">
        <authorList>
            <consortium name="DOE Joint Genome Institute"/>
            <person name="Kuo A."/>
            <person name="Ruytinx J."/>
            <person name="Rineau F."/>
            <person name="Colpaert J."/>
            <person name="Kohler A."/>
            <person name="Nagy L.G."/>
            <person name="Floudas D."/>
            <person name="Copeland A."/>
            <person name="Barry K.W."/>
            <person name="Cichocki N."/>
            <person name="Veneault-Fourrey C."/>
            <person name="LaButti K."/>
            <person name="Lindquist E.A."/>
            <person name="Lipzen A."/>
            <person name="Lundell T."/>
            <person name="Morin E."/>
            <person name="Murat C."/>
            <person name="Sun H."/>
            <person name="Tunlid A."/>
            <person name="Henrissat B."/>
            <person name="Grigoriev I.V."/>
            <person name="Hibbett D.S."/>
            <person name="Martin F."/>
            <person name="Nordberg H.P."/>
            <person name="Cantor M.N."/>
            <person name="Hua S.X."/>
        </authorList>
    </citation>
    <scope>NUCLEOTIDE SEQUENCE [LARGE SCALE GENOMIC DNA]</scope>
    <source>
        <strain evidence="1 2">UH-Slu-Lm8-n1</strain>
    </source>
</reference>
<dbReference type="EMBL" id="KN835355">
    <property type="protein sequence ID" value="KIK39174.1"/>
    <property type="molecule type" value="Genomic_DNA"/>
</dbReference>
<evidence type="ECO:0000313" key="2">
    <source>
        <dbReference type="Proteomes" id="UP000054485"/>
    </source>
</evidence>
<reference evidence="2" key="2">
    <citation type="submission" date="2015-01" db="EMBL/GenBank/DDBJ databases">
        <title>Evolutionary Origins and Diversification of the Mycorrhizal Mutualists.</title>
        <authorList>
            <consortium name="DOE Joint Genome Institute"/>
            <consortium name="Mycorrhizal Genomics Consortium"/>
            <person name="Kohler A."/>
            <person name="Kuo A."/>
            <person name="Nagy L.G."/>
            <person name="Floudas D."/>
            <person name="Copeland A."/>
            <person name="Barry K.W."/>
            <person name="Cichocki N."/>
            <person name="Veneault-Fourrey C."/>
            <person name="LaButti K."/>
            <person name="Lindquist E.A."/>
            <person name="Lipzen A."/>
            <person name="Lundell T."/>
            <person name="Morin E."/>
            <person name="Murat C."/>
            <person name="Riley R."/>
            <person name="Ohm R."/>
            <person name="Sun H."/>
            <person name="Tunlid A."/>
            <person name="Henrissat B."/>
            <person name="Grigoriev I.V."/>
            <person name="Hibbett D.S."/>
            <person name="Martin F."/>
        </authorList>
    </citation>
    <scope>NUCLEOTIDE SEQUENCE [LARGE SCALE GENOMIC DNA]</scope>
    <source>
        <strain evidence="2">UH-Slu-Lm8-n1</strain>
    </source>
</reference>
<evidence type="ECO:0000313" key="1">
    <source>
        <dbReference type="EMBL" id="KIK39174.1"/>
    </source>
</evidence>
<proteinExistence type="predicted"/>
<dbReference type="AlphaFoldDB" id="A0A0D0AM40"/>
<dbReference type="HOGENOM" id="CLU_2607597_0_0_1"/>
<name>A0A0D0AM40_9AGAM</name>
<protein>
    <submittedName>
        <fullName evidence="1">Uncharacterized protein</fullName>
    </submittedName>
</protein>
<dbReference type="Proteomes" id="UP000054485">
    <property type="component" value="Unassembled WGS sequence"/>
</dbReference>
<keyword evidence="2" id="KW-1185">Reference proteome</keyword>
<gene>
    <name evidence="1" type="ORF">CY34DRAFT_347967</name>
</gene>
<dbReference type="InParanoid" id="A0A0D0AM40"/>
<sequence length="79" mass="8819">MDVKPCSFTCMVACHLTVSIVGGDVSNRVVYKLLTGHCPRGDIKRYHDSILMAAMFDDAKQSRECSHYLLSMQQALLLV</sequence>
<accession>A0A0D0AM40</accession>
<organism evidence="1 2">
    <name type="scientific">Suillus luteus UH-Slu-Lm8-n1</name>
    <dbReference type="NCBI Taxonomy" id="930992"/>
    <lineage>
        <taxon>Eukaryota</taxon>
        <taxon>Fungi</taxon>
        <taxon>Dikarya</taxon>
        <taxon>Basidiomycota</taxon>
        <taxon>Agaricomycotina</taxon>
        <taxon>Agaricomycetes</taxon>
        <taxon>Agaricomycetidae</taxon>
        <taxon>Boletales</taxon>
        <taxon>Suillineae</taxon>
        <taxon>Suillaceae</taxon>
        <taxon>Suillus</taxon>
    </lineage>
</organism>